<accession>A0A1D3RL17</accession>
<keyword evidence="2" id="KW-1185">Reference proteome</keyword>
<dbReference type="Proteomes" id="UP000279601">
    <property type="component" value="Segment"/>
</dbReference>
<name>A0A1D3RL17_9CAUD</name>
<proteinExistence type="predicted"/>
<organism evidence="1 2">
    <name type="scientific">Cronobacter phage Pet-CM3-4</name>
    <dbReference type="NCBI Taxonomy" id="1892569"/>
    <lineage>
        <taxon>Viruses</taxon>
        <taxon>Duplodnaviria</taxon>
        <taxon>Heunggongvirae</taxon>
        <taxon>Uroviricota</taxon>
        <taxon>Caudoviricetes</taxon>
        <taxon>Pantevenvirales</taxon>
        <taxon>Straboviridae</taxon>
        <taxon>Tevenvirinae</taxon>
        <taxon>Karamvirus</taxon>
        <taxon>Karamvirus petcm34</taxon>
    </lineage>
</organism>
<evidence type="ECO:0000313" key="1">
    <source>
        <dbReference type="EMBL" id="SCN45960.1"/>
    </source>
</evidence>
<dbReference type="EMBL" id="LT614807">
    <property type="protein sequence ID" value="SCN45960.1"/>
    <property type="molecule type" value="Genomic_DNA"/>
</dbReference>
<protein>
    <submittedName>
        <fullName evidence="1">Uncharacterized protein</fullName>
    </submittedName>
</protein>
<evidence type="ECO:0000313" key="2">
    <source>
        <dbReference type="Proteomes" id="UP000279601"/>
    </source>
</evidence>
<reference evidence="2" key="1">
    <citation type="submission" date="2016-09" db="EMBL/GenBank/DDBJ databases">
        <authorList>
            <person name="Kajsik M."/>
        </authorList>
    </citation>
    <scope>NUCLEOTIDE SEQUENCE [LARGE SCALE GENOMIC DNA]</scope>
</reference>
<dbReference type="GeneID" id="65109415"/>
<dbReference type="RefSeq" id="YP_010091882.1">
    <property type="nucleotide sequence ID" value="NC_055726.1"/>
</dbReference>
<dbReference type="KEGG" id="vg:65109415"/>
<sequence>METLINNLNALLANSGVDLDDAMHAARLHSSNTDSNSYLTIWYNSESENYVLVWVYVNNYDMTAVLDAEVEDVAETLSEAKKLFADFFRG</sequence>